<evidence type="ECO:0000313" key="9">
    <source>
        <dbReference type="RefSeq" id="XP_026758688.2"/>
    </source>
</evidence>
<reference evidence="9" key="1">
    <citation type="submission" date="2025-08" db="UniProtKB">
        <authorList>
            <consortium name="RefSeq"/>
        </authorList>
    </citation>
    <scope>IDENTIFICATION</scope>
    <source>
        <tissue evidence="9">Whole larvae</tissue>
    </source>
</reference>
<evidence type="ECO:0000256" key="3">
    <source>
        <dbReference type="ARBA" id="ARBA00022679"/>
    </source>
</evidence>
<protein>
    <recommendedName>
        <fullName evidence="2 7">Inositol-pentakisphosphate 2-kinase</fullName>
        <ecNumber evidence="2 7">2.7.1.158</ecNumber>
    </recommendedName>
</protein>
<dbReference type="Gene3D" id="3.30.200.110">
    <property type="entry name" value="Inositol-pentakisphosphate 2-kinase, N-lobe"/>
    <property type="match status" value="1"/>
</dbReference>
<evidence type="ECO:0000256" key="2">
    <source>
        <dbReference type="ARBA" id="ARBA00012023"/>
    </source>
</evidence>
<keyword evidence="4 7" id="KW-0547">Nucleotide-binding</keyword>
<dbReference type="GO" id="GO:0035299">
    <property type="term" value="F:inositol-1,3,4,5,6-pentakisphosphate 2-kinase activity"/>
    <property type="evidence" value="ECO:0007669"/>
    <property type="project" value="UniProtKB-EC"/>
</dbReference>
<gene>
    <name evidence="9" type="primary">LOC113518118</name>
</gene>
<dbReference type="GO" id="GO:0005524">
    <property type="term" value="F:ATP binding"/>
    <property type="evidence" value="ECO:0007669"/>
    <property type="project" value="UniProtKB-KW"/>
</dbReference>
<comment type="function">
    <text evidence="7">Phosphorylates Ins(1,3,4,5,6)P5 at position 2 to form Ins(1,2,3,4,5,6)P6 (InsP6 or phytate).</text>
</comment>
<dbReference type="RefSeq" id="XP_026758688.2">
    <property type="nucleotide sequence ID" value="XM_026902887.3"/>
</dbReference>
<dbReference type="GO" id="GO:0005634">
    <property type="term" value="C:nucleus"/>
    <property type="evidence" value="ECO:0007669"/>
    <property type="project" value="TreeGrafter"/>
</dbReference>
<keyword evidence="8" id="KW-1185">Reference proteome</keyword>
<dbReference type="InterPro" id="IPR043001">
    <property type="entry name" value="IP5_2-K_N_lobe"/>
</dbReference>
<comment type="domain">
    <text evidence="7">The EXKPK motif is conserved in inositol-pentakisphosphate 2-kinases of both family 1 and 2.</text>
</comment>
<dbReference type="InterPro" id="IPR009286">
    <property type="entry name" value="Ins_P5_2-kin"/>
</dbReference>
<keyword evidence="3 7" id="KW-0808">Transferase</keyword>
<organism evidence="8 9">
    <name type="scientific">Galleria mellonella</name>
    <name type="common">Greater wax moth</name>
    <dbReference type="NCBI Taxonomy" id="7137"/>
    <lineage>
        <taxon>Eukaryota</taxon>
        <taxon>Metazoa</taxon>
        <taxon>Ecdysozoa</taxon>
        <taxon>Arthropoda</taxon>
        <taxon>Hexapoda</taxon>
        <taxon>Insecta</taxon>
        <taxon>Pterygota</taxon>
        <taxon>Neoptera</taxon>
        <taxon>Endopterygota</taxon>
        <taxon>Lepidoptera</taxon>
        <taxon>Glossata</taxon>
        <taxon>Ditrysia</taxon>
        <taxon>Pyraloidea</taxon>
        <taxon>Pyralidae</taxon>
        <taxon>Galleriinae</taxon>
        <taxon>Galleria</taxon>
    </lineage>
</organism>
<dbReference type="Pfam" id="PF06090">
    <property type="entry name" value="Ins_P5_2-kin"/>
    <property type="match status" value="1"/>
</dbReference>
<dbReference type="PANTHER" id="PTHR14456">
    <property type="entry name" value="INOSITOL POLYPHOSPHATE KINASE 1"/>
    <property type="match status" value="1"/>
</dbReference>
<keyword evidence="6 7" id="KW-0067">ATP-binding</keyword>
<name>A0A6J1WSH6_GALME</name>
<evidence type="ECO:0000256" key="4">
    <source>
        <dbReference type="ARBA" id="ARBA00022741"/>
    </source>
</evidence>
<proteinExistence type="inferred from homology"/>
<dbReference type="GO" id="GO:0032958">
    <property type="term" value="P:inositol phosphate biosynthetic process"/>
    <property type="evidence" value="ECO:0007669"/>
    <property type="project" value="TreeGrafter"/>
</dbReference>
<dbReference type="EC" id="2.7.1.158" evidence="2 7"/>
<evidence type="ECO:0000256" key="1">
    <source>
        <dbReference type="ARBA" id="ARBA00007229"/>
    </source>
</evidence>
<dbReference type="Proteomes" id="UP001652740">
    <property type="component" value="Unplaced"/>
</dbReference>
<comment type="similarity">
    <text evidence="1">Belongs to the IPK1 type 2 family.</text>
</comment>
<accession>A0A6J1WSH6</accession>
<dbReference type="KEGG" id="gmw:113518118"/>
<evidence type="ECO:0000256" key="6">
    <source>
        <dbReference type="ARBA" id="ARBA00022840"/>
    </source>
</evidence>
<evidence type="ECO:0000256" key="5">
    <source>
        <dbReference type="ARBA" id="ARBA00022777"/>
    </source>
</evidence>
<comment type="catalytic activity">
    <reaction evidence="7">
        <text>1D-myo-inositol 1,3,4,5,6-pentakisphosphate + ATP = 1D-myo-inositol hexakisphosphate + ADP + H(+)</text>
        <dbReference type="Rhea" id="RHEA:20313"/>
        <dbReference type="ChEBI" id="CHEBI:15378"/>
        <dbReference type="ChEBI" id="CHEBI:30616"/>
        <dbReference type="ChEBI" id="CHEBI:57733"/>
        <dbReference type="ChEBI" id="CHEBI:58130"/>
        <dbReference type="ChEBI" id="CHEBI:456216"/>
        <dbReference type="EC" id="2.7.1.158"/>
    </reaction>
</comment>
<dbReference type="AlphaFoldDB" id="A0A6J1WSH6"/>
<dbReference type="PANTHER" id="PTHR14456:SF2">
    <property type="entry name" value="INOSITOL-PENTAKISPHOSPHATE 2-KINASE"/>
    <property type="match status" value="1"/>
</dbReference>
<keyword evidence="5 7" id="KW-0418">Kinase</keyword>
<sequence length="402" mass="46495">MSLGDSWNYIGEGNAHIVIELLNTNYVLRLRKENGEQFGLDSMQKSVNFVNLVMIPLLFSGKINVNQIVEIPPEQLRELTNKLCNLRPEHRKCKSIINNYAIKSTNLTMVTLNTSKNYCIEIKPKEGYITASFKKISMCYYCLKQYLKCEQGEIDIVSKYCPLDLFSADKTRMRSALLNLIDNPQNNFKLFLNGNVIYSEKSMRTDFDEILRDMVLFNNSLELFLNFIIEILLGNQYSSNIVVNESNKLVMADHQMKHCFESNNMQSGSILHKLLQLQKLSENKDIYVNTENNDYDYVESILKNLELNAMDLSIEEEKEKFLSLCEPEHLAMISAVAKDCSIMISFTPDYDSNFPYIEIRGKKISYRLSVTDLEPKSTKTLLKRKDTETKLLNIYKKSLESK</sequence>
<dbReference type="GeneID" id="113518118"/>
<evidence type="ECO:0000256" key="7">
    <source>
        <dbReference type="RuleBase" id="RU364126"/>
    </source>
</evidence>
<dbReference type="InParanoid" id="A0A6J1WSH6"/>
<evidence type="ECO:0000313" key="8">
    <source>
        <dbReference type="Proteomes" id="UP001652740"/>
    </source>
</evidence>